<dbReference type="GeneID" id="3659993"/>
<reference evidence="1 2" key="1">
    <citation type="journal article" date="2005" name="Science">
        <title>Comparative genomics of trypanosomatid parasitic protozoa.</title>
        <authorList>
            <person name="El-Sayed N.M."/>
            <person name="Myler P.J."/>
            <person name="Blandin G."/>
            <person name="Berriman M."/>
            <person name="Crabtree J."/>
            <person name="Aggarwal G."/>
            <person name="Caler E."/>
            <person name="Renauld H."/>
            <person name="Worthey E.A."/>
            <person name="Hertz-Fowler C."/>
            <person name="Ghedin E."/>
            <person name="Peacock C."/>
            <person name="Bartholomeu D.C."/>
            <person name="Haas B.J."/>
            <person name="Tran A.N."/>
            <person name="Wortman J.R."/>
            <person name="Alsmark U.C."/>
            <person name="Angiuoli S."/>
            <person name="Anupama A."/>
            <person name="Badger J."/>
            <person name="Bringaud F."/>
            <person name="Cadag E."/>
            <person name="Carlton J.M."/>
            <person name="Cerqueira G.C."/>
            <person name="Creasy T."/>
            <person name="Delcher A.L."/>
            <person name="Djikeng A."/>
            <person name="Embley T.M."/>
            <person name="Hauser C."/>
            <person name="Ivens A.C."/>
            <person name="Kummerfeld S.K."/>
            <person name="Pereira-Leal J.B."/>
            <person name="Nilsson D."/>
            <person name="Peterson J."/>
            <person name="Salzberg S.L."/>
            <person name="Shallom J."/>
            <person name="Silva J.C."/>
            <person name="Sundaram J."/>
            <person name="Westenberger S."/>
            <person name="White O."/>
            <person name="Melville S.E."/>
            <person name="Donelson J.E."/>
            <person name="Andersson B."/>
            <person name="Stuart K.D."/>
            <person name="Hall N."/>
        </authorList>
    </citation>
    <scope>NUCLEOTIDE SEQUENCE [LARGE SCALE GENOMIC DNA]</scope>
    <source>
        <strain evidence="1 2">927/4 GUTat10.1</strain>
    </source>
</reference>
<dbReference type="AlphaFoldDB" id="Q38F98"/>
<reference evidence="1 2" key="2">
    <citation type="journal article" date="2005" name="Science">
        <title>The genome of the African trypanosome Trypanosoma brucei.</title>
        <authorList>
            <person name="Berriman M."/>
            <person name="Ghedin E."/>
            <person name="Hertz-Fowler C."/>
            <person name="Blandin G."/>
            <person name="Renauld H."/>
            <person name="Bartholomeu D.C."/>
            <person name="Lennard N.J."/>
            <person name="Caler E."/>
            <person name="Hamlin N.E."/>
            <person name="Haas B."/>
            <person name="Bohme U."/>
            <person name="Hannick L."/>
            <person name="Aslett M.A."/>
            <person name="Shallom J."/>
            <person name="Marcello L."/>
            <person name="Hou L."/>
            <person name="Wickstead B."/>
            <person name="Alsmark U.C."/>
            <person name="Arrowsmith C."/>
            <person name="Atkin R.J."/>
            <person name="Barron A.J."/>
            <person name="Bringaud F."/>
            <person name="Brooks K."/>
            <person name="Carrington M."/>
            <person name="Cherevach I."/>
            <person name="Chillingworth T.J."/>
            <person name="Churcher C."/>
            <person name="Clark L.N."/>
            <person name="Corton C.H."/>
            <person name="Cronin A."/>
            <person name="Davies R.M."/>
            <person name="Doggett J."/>
            <person name="Djikeng A."/>
            <person name="Feldblyum T."/>
            <person name="Field M.C."/>
            <person name="Fraser A."/>
            <person name="Goodhead I."/>
            <person name="Hance Z."/>
            <person name="Harper D."/>
            <person name="Harris B.R."/>
            <person name="Hauser H."/>
            <person name="Hostetler J."/>
            <person name="Ivens A."/>
            <person name="Jagels K."/>
            <person name="Johnson D."/>
            <person name="Johnson J."/>
            <person name="Jones K."/>
            <person name="Kerhornou A.X."/>
            <person name="Koo H."/>
            <person name="Larke N."/>
            <person name="Landfear S."/>
            <person name="Larkin C."/>
            <person name="Leech V."/>
            <person name="Line A."/>
            <person name="Lord A."/>
            <person name="Macleod A."/>
            <person name="Mooney P.J."/>
            <person name="Moule S."/>
            <person name="Martin D.M."/>
            <person name="Morgan G.W."/>
            <person name="Mungall K."/>
            <person name="Norbertczak H."/>
            <person name="Ormond D."/>
            <person name="Pai G."/>
            <person name="Peacock C.S."/>
            <person name="Peterson J."/>
            <person name="Quail M.A."/>
            <person name="Rabbinowitsch E."/>
            <person name="Rajandream M.A."/>
            <person name="Reitter C."/>
            <person name="Salzberg S.L."/>
            <person name="Sanders M."/>
            <person name="Schobel S."/>
            <person name="Sharp S."/>
            <person name="Simmonds M."/>
            <person name="Simpson A.J."/>
            <person name="Tallon L."/>
            <person name="Turner C.M."/>
            <person name="Tait A."/>
            <person name="Tivey A.R."/>
            <person name="Van Aken S."/>
            <person name="Walker D."/>
            <person name="Wanless D."/>
            <person name="Wang S."/>
            <person name="White B."/>
            <person name="White O."/>
            <person name="Whitehead S."/>
            <person name="Woodward J."/>
            <person name="Wortman J."/>
            <person name="Adams M.D."/>
            <person name="Embley T.M."/>
            <person name="Gull K."/>
            <person name="Ullu E."/>
            <person name="Barry J.D."/>
            <person name="Fairlamb A.H."/>
            <person name="Opperdoes F."/>
            <person name="Barrell B.G."/>
            <person name="Donelson J.E."/>
            <person name="Hall N."/>
            <person name="Fraser C.M."/>
            <person name="Melville S.E."/>
            <person name="El-Sayed N.M."/>
        </authorList>
    </citation>
    <scope>NUCLEOTIDE SEQUENCE [LARGE SCALE GENOMIC DNA]</scope>
    <source>
        <strain evidence="1 2">927/4 GUTat10.1</strain>
    </source>
</reference>
<dbReference type="RefSeq" id="XP_803748.1">
    <property type="nucleotide sequence ID" value="XM_798655.1"/>
</dbReference>
<evidence type="ECO:0000313" key="1">
    <source>
        <dbReference type="EMBL" id="EAN76522.1"/>
    </source>
</evidence>
<dbReference type="InParanoid" id="Q38F98"/>
<accession>Q38F98</accession>
<name>Q38F98_TRYB2</name>
<evidence type="ECO:0000313" key="2">
    <source>
        <dbReference type="Proteomes" id="UP000008524"/>
    </source>
</evidence>
<gene>
    <name evidence="1" type="ORF">Tb09.v1.0180</name>
</gene>
<dbReference type="Proteomes" id="UP000008524">
    <property type="component" value="Chromosome 9"/>
</dbReference>
<protein>
    <submittedName>
        <fullName evidence="1">Uncharacterized protein</fullName>
    </submittedName>
</protein>
<dbReference type="EMBL" id="CM000207">
    <property type="protein sequence ID" value="EAN76522.1"/>
    <property type="molecule type" value="Genomic_DNA"/>
</dbReference>
<sequence>MRQDTLLLASVKYIMTYVRKQIGCLCDGKLLQPSSTPHQRRTSSTCIVDVPRSSNFRSALHRVISNSASLLLNTWVTHHTLVMVLWKSIPRRRGTETHTHTHIYIYIYIYTPFF</sequence>
<dbReference type="PaxDb" id="5691-EAN76522"/>
<keyword evidence="2" id="KW-1185">Reference proteome</keyword>
<dbReference type="KEGG" id="tbr:Tb09.v1.0180"/>
<organism evidence="1 2">
    <name type="scientific">Trypanosoma brucei brucei (strain 927/4 GUTat10.1)</name>
    <dbReference type="NCBI Taxonomy" id="185431"/>
    <lineage>
        <taxon>Eukaryota</taxon>
        <taxon>Discoba</taxon>
        <taxon>Euglenozoa</taxon>
        <taxon>Kinetoplastea</taxon>
        <taxon>Metakinetoplastina</taxon>
        <taxon>Trypanosomatida</taxon>
        <taxon>Trypanosomatidae</taxon>
        <taxon>Trypanosoma</taxon>
    </lineage>
</organism>
<proteinExistence type="predicted"/>